<dbReference type="Proteomes" id="UP000595564">
    <property type="component" value="Chromosome"/>
</dbReference>
<dbReference type="KEGG" id="thyd:TTHT_0321"/>
<comment type="function">
    <text evidence="5 6">This protein is located at the 30S-50S ribosomal subunit interface and may play a role in the structure and function of the aminoacyl-tRNA binding site.</text>
</comment>
<accession>A0A7R6SYP2</accession>
<evidence type="ECO:0000256" key="2">
    <source>
        <dbReference type="ARBA" id="ARBA00022980"/>
    </source>
</evidence>
<dbReference type="PROSITE" id="PS01015">
    <property type="entry name" value="RIBOSOMAL_L19"/>
    <property type="match status" value="1"/>
</dbReference>
<dbReference type="GO" id="GO:0022625">
    <property type="term" value="C:cytosolic large ribosomal subunit"/>
    <property type="evidence" value="ECO:0007669"/>
    <property type="project" value="TreeGrafter"/>
</dbReference>
<dbReference type="InterPro" id="IPR038657">
    <property type="entry name" value="Ribosomal_bL19_sf"/>
</dbReference>
<dbReference type="FunFam" id="2.30.30.790:FF:000001">
    <property type="entry name" value="50S ribosomal protein L19"/>
    <property type="match status" value="1"/>
</dbReference>
<evidence type="ECO:0000313" key="7">
    <source>
        <dbReference type="EMBL" id="BBB31937.1"/>
    </source>
</evidence>
<name>A0A7R6SYP2_9BACT</name>
<keyword evidence="2 5" id="KW-0689">Ribosomal protein</keyword>
<reference evidence="7 8" key="1">
    <citation type="journal article" date="2012" name="Extremophiles">
        <title>Thermotomaculum hydrothermale gen. nov., sp. nov., a novel heterotrophic thermophile within the phylum Acidobacteria from a deep-sea hydrothermal vent chimney in the Southern Okinawa Trough.</title>
        <authorList>
            <person name="Izumi H."/>
            <person name="Nunoura T."/>
            <person name="Miyazaki M."/>
            <person name="Mino S."/>
            <person name="Toki T."/>
            <person name="Takai K."/>
            <person name="Sako Y."/>
            <person name="Sawabe T."/>
            <person name="Nakagawa S."/>
        </authorList>
    </citation>
    <scope>NUCLEOTIDE SEQUENCE [LARGE SCALE GENOMIC DNA]</scope>
    <source>
        <strain evidence="7 8">AC55</strain>
    </source>
</reference>
<dbReference type="PANTHER" id="PTHR15680">
    <property type="entry name" value="RIBOSOMAL PROTEIN L19"/>
    <property type="match status" value="1"/>
</dbReference>
<evidence type="ECO:0000256" key="1">
    <source>
        <dbReference type="ARBA" id="ARBA00005781"/>
    </source>
</evidence>
<dbReference type="PIRSF" id="PIRSF002191">
    <property type="entry name" value="Ribosomal_L19"/>
    <property type="match status" value="1"/>
</dbReference>
<evidence type="ECO:0000313" key="8">
    <source>
        <dbReference type="Proteomes" id="UP000595564"/>
    </source>
</evidence>
<evidence type="ECO:0000256" key="5">
    <source>
        <dbReference type="HAMAP-Rule" id="MF_00402"/>
    </source>
</evidence>
<comment type="similarity">
    <text evidence="1 5 6">Belongs to the bacterial ribosomal protein bL19 family.</text>
</comment>
<dbReference type="SUPFAM" id="SSF50104">
    <property type="entry name" value="Translation proteins SH3-like domain"/>
    <property type="match status" value="1"/>
</dbReference>
<protein>
    <recommendedName>
        <fullName evidence="4 5">Large ribosomal subunit protein bL19</fullName>
    </recommendedName>
</protein>
<keyword evidence="3 5" id="KW-0687">Ribonucleoprotein</keyword>
<organism evidence="7 8">
    <name type="scientific">Thermotomaculum hydrothermale</name>
    <dbReference type="NCBI Taxonomy" id="981385"/>
    <lineage>
        <taxon>Bacteria</taxon>
        <taxon>Pseudomonadati</taxon>
        <taxon>Acidobacteriota</taxon>
        <taxon>Holophagae</taxon>
        <taxon>Thermotomaculales</taxon>
        <taxon>Thermotomaculaceae</taxon>
        <taxon>Thermotomaculum</taxon>
    </lineage>
</organism>
<proteinExistence type="inferred from homology"/>
<dbReference type="GO" id="GO:0003735">
    <property type="term" value="F:structural constituent of ribosome"/>
    <property type="evidence" value="ECO:0007669"/>
    <property type="project" value="InterPro"/>
</dbReference>
<dbReference type="PRINTS" id="PR00061">
    <property type="entry name" value="RIBOSOMALL19"/>
</dbReference>
<keyword evidence="8" id="KW-1185">Reference proteome</keyword>
<evidence type="ECO:0000256" key="3">
    <source>
        <dbReference type="ARBA" id="ARBA00023274"/>
    </source>
</evidence>
<dbReference type="NCBIfam" id="TIGR01024">
    <property type="entry name" value="rplS_bact"/>
    <property type="match status" value="1"/>
</dbReference>
<dbReference type="Gene3D" id="2.30.30.790">
    <property type="match status" value="1"/>
</dbReference>
<dbReference type="GO" id="GO:0006412">
    <property type="term" value="P:translation"/>
    <property type="evidence" value="ECO:0007669"/>
    <property type="project" value="UniProtKB-UniRule"/>
</dbReference>
<evidence type="ECO:0000256" key="6">
    <source>
        <dbReference type="RuleBase" id="RU000559"/>
    </source>
</evidence>
<dbReference type="Pfam" id="PF01245">
    <property type="entry name" value="Ribosomal_L19"/>
    <property type="match status" value="1"/>
</dbReference>
<dbReference type="AlphaFoldDB" id="A0A7R6SYP2"/>
<dbReference type="EMBL" id="AP017470">
    <property type="protein sequence ID" value="BBB31937.1"/>
    <property type="molecule type" value="Genomic_DNA"/>
</dbReference>
<dbReference type="InterPro" id="IPR008991">
    <property type="entry name" value="Translation_prot_SH3-like_sf"/>
</dbReference>
<evidence type="ECO:0000256" key="4">
    <source>
        <dbReference type="ARBA" id="ARBA00035171"/>
    </source>
</evidence>
<dbReference type="HAMAP" id="MF_00402">
    <property type="entry name" value="Ribosomal_bL19"/>
    <property type="match status" value="1"/>
</dbReference>
<sequence length="115" mass="13594">MDIIQEFEKKQLRNDIPQFKPGDTLKVYVKVKEGEKERIQIFQGLCIARKHGGLRETFTVRKISQGVGVERIFPLHSPFIEKIEVVRVGKVRRAKLYYIREKIGKKARIKEKKTW</sequence>
<dbReference type="InterPro" id="IPR018257">
    <property type="entry name" value="Ribosomal_bL19_CS"/>
</dbReference>
<dbReference type="PANTHER" id="PTHR15680:SF9">
    <property type="entry name" value="LARGE RIBOSOMAL SUBUNIT PROTEIN BL19M"/>
    <property type="match status" value="1"/>
</dbReference>
<dbReference type="InterPro" id="IPR001857">
    <property type="entry name" value="Ribosomal_bL19"/>
</dbReference>
<gene>
    <name evidence="5 7" type="primary">rplS</name>
    <name evidence="7" type="ORF">TTHT_0321</name>
</gene>
<dbReference type="RefSeq" id="WP_201328269.1">
    <property type="nucleotide sequence ID" value="NZ_AP017470.1"/>
</dbReference>